<dbReference type="Proteomes" id="UP000252800">
    <property type="component" value="Unassembled WGS sequence"/>
</dbReference>
<accession>A0A200HPT1</accession>
<reference evidence="3" key="4">
    <citation type="submission" date="2023-12" db="EMBL/GenBank/DDBJ databases">
        <title>Molecular genomic analyses of Enterococcus cecorum from sepsis oubreaks in broilers.</title>
        <authorList>
            <person name="Rhoads D."/>
            <person name="Alrubaye A."/>
        </authorList>
    </citation>
    <scope>NUCLEOTIDE SEQUENCE</scope>
    <source>
        <strain evidence="3">1755</strain>
    </source>
</reference>
<name>A0A200HPT1_9ENTE</name>
<reference evidence="2" key="3">
    <citation type="submission" date="2023-03" db="EMBL/GenBank/DDBJ databases">
        <authorList>
            <person name="Shen W."/>
            <person name="Cai J."/>
        </authorList>
    </citation>
    <scope>NUCLEOTIDE SEQUENCE</scope>
    <source>
        <strain evidence="2">B245-2</strain>
    </source>
</reference>
<evidence type="ECO:0000313" key="7">
    <source>
        <dbReference type="Proteomes" id="UP000196503"/>
    </source>
</evidence>
<dbReference type="RefSeq" id="WP_016251649.1">
    <property type="nucleotide sequence ID" value="NZ_AP035890.1"/>
</dbReference>
<evidence type="ECO:0000313" key="5">
    <source>
        <dbReference type="EMBL" id="OUZ14798.1"/>
    </source>
</evidence>
<evidence type="ECO:0000313" key="3">
    <source>
        <dbReference type="EMBL" id="MDZ5598409.1"/>
    </source>
</evidence>
<dbReference type="AlphaFoldDB" id="A0A200HPT1"/>
<dbReference type="EMBL" id="NIBL01000003">
    <property type="protein sequence ID" value="OUZ14793.1"/>
    <property type="molecule type" value="Genomic_DNA"/>
</dbReference>
<sequence length="41" mass="4588">MSENLAKALEILLFGWGGVFVVMILIYLASKLMATLFKVKK</sequence>
<proteinExistence type="predicted"/>
<dbReference type="EMBL" id="NIBL01000003">
    <property type="protein sequence ID" value="OUZ14798.1"/>
    <property type="molecule type" value="Genomic_DNA"/>
</dbReference>
<keyword evidence="1" id="KW-0812">Transmembrane</keyword>
<dbReference type="Proteomes" id="UP000196503">
    <property type="component" value="Unassembled WGS sequence"/>
</dbReference>
<organism evidence="4 7">
    <name type="scientific">Enterococcus cecorum</name>
    <dbReference type="NCBI Taxonomy" id="44008"/>
    <lineage>
        <taxon>Bacteria</taxon>
        <taxon>Bacillati</taxon>
        <taxon>Bacillota</taxon>
        <taxon>Bacilli</taxon>
        <taxon>Lactobacillales</taxon>
        <taxon>Enterococcaceae</taxon>
        <taxon>Enterococcus</taxon>
    </lineage>
</organism>
<comment type="caution">
    <text evidence="4">The sequence shown here is derived from an EMBL/GenBank/DDBJ whole genome shotgun (WGS) entry which is preliminary data.</text>
</comment>
<dbReference type="Proteomes" id="UP001255696">
    <property type="component" value="Unassembled WGS sequence"/>
</dbReference>
<keyword evidence="1" id="KW-0472">Membrane</keyword>
<evidence type="ECO:0000313" key="6">
    <source>
        <dbReference type="EMBL" id="RBR28197.1"/>
    </source>
</evidence>
<keyword evidence="1" id="KW-1133">Transmembrane helix</keyword>
<dbReference type="Proteomes" id="UP001290582">
    <property type="component" value="Unassembled WGS sequence"/>
</dbReference>
<dbReference type="EMBL" id="JARQBI010000006">
    <property type="protein sequence ID" value="MDT2796352.1"/>
    <property type="molecule type" value="Genomic_DNA"/>
</dbReference>
<gene>
    <name evidence="4" type="ORF">A5869_001898</name>
    <name evidence="5" type="ORF">A5869_001903</name>
    <name evidence="6" type="ORF">EB18_01832</name>
    <name evidence="2" type="ORF">P7H47_03565</name>
    <name evidence="3" type="ORF">U1294_09285</name>
</gene>
<protein>
    <submittedName>
        <fullName evidence="2">OadG-related small transporter subunit</fullName>
    </submittedName>
</protein>
<evidence type="ECO:0000313" key="8">
    <source>
        <dbReference type="Proteomes" id="UP000252800"/>
    </source>
</evidence>
<dbReference type="GeneID" id="77168422"/>
<evidence type="ECO:0000256" key="1">
    <source>
        <dbReference type="SAM" id="Phobius"/>
    </source>
</evidence>
<reference evidence="4 7" key="2">
    <citation type="submission" date="2017-05" db="EMBL/GenBank/DDBJ databases">
        <title>The Genome Sequence of Enterococcus faecium 2D5_DIV0622.</title>
        <authorList>
            <consortium name="The Broad Institute Genomics Platform"/>
            <consortium name="The Broad Institute Genomic Center for Infectious Diseases"/>
            <person name="Earl A."/>
            <person name="Manson A."/>
            <person name="Schwartman J."/>
            <person name="Gilmore M."/>
            <person name="Abouelleil A."/>
            <person name="Cao P."/>
            <person name="Chapman S."/>
            <person name="Cusick C."/>
            <person name="Shea T."/>
            <person name="Young S."/>
            <person name="Neafsey D."/>
            <person name="Nusbaum C."/>
            <person name="Birren B."/>
        </authorList>
    </citation>
    <scope>NUCLEOTIDE SEQUENCE [LARGE SCALE GENOMIC DNA]</scope>
    <source>
        <strain evidence="4 7">2D5_DIV0622</strain>
    </source>
</reference>
<evidence type="ECO:0000313" key="4">
    <source>
        <dbReference type="EMBL" id="OUZ14793.1"/>
    </source>
</evidence>
<dbReference type="EMBL" id="JAXOGL010000016">
    <property type="protein sequence ID" value="MDZ5598409.1"/>
    <property type="molecule type" value="Genomic_DNA"/>
</dbReference>
<reference evidence="6 8" key="1">
    <citation type="submission" date="2015-06" db="EMBL/GenBank/DDBJ databases">
        <title>The Genome Sequence of Enterococcus cecorum 170AEA1.</title>
        <authorList>
            <consortium name="The Broad Institute Genomics Platform"/>
            <consortium name="The Broad Institute Genome Sequencing Center for Infectious Disease"/>
            <person name="Earl A.M."/>
            <person name="Van Tyne D."/>
            <person name="Lebreton F."/>
            <person name="Saavedra J.T."/>
            <person name="Gilmore M.S."/>
            <person name="Manson McGuire A."/>
            <person name="Clock S."/>
            <person name="Crupain M."/>
            <person name="Rangan U."/>
            <person name="Young S."/>
            <person name="Abouelleil A."/>
            <person name="Cao P."/>
            <person name="Chapman S.B."/>
            <person name="Griggs A."/>
            <person name="Priest M."/>
            <person name="Shea T."/>
            <person name="Wortman J."/>
            <person name="Nusbaum C."/>
            <person name="Birren B."/>
        </authorList>
    </citation>
    <scope>NUCLEOTIDE SEQUENCE [LARGE SCALE GENOMIC DNA]</scope>
    <source>
        <strain evidence="6 8">170AEA1</strain>
    </source>
</reference>
<feature type="transmembrane region" description="Helical" evidence="1">
    <location>
        <begin position="12"/>
        <end position="30"/>
    </location>
</feature>
<dbReference type="EMBL" id="LEOY01000016">
    <property type="protein sequence ID" value="RBR28197.1"/>
    <property type="molecule type" value="Genomic_DNA"/>
</dbReference>
<dbReference type="NCBIfam" id="NF040909">
    <property type="entry name" value="OadG_rel_small"/>
    <property type="match status" value="1"/>
</dbReference>
<evidence type="ECO:0000313" key="2">
    <source>
        <dbReference type="EMBL" id="MDT2796352.1"/>
    </source>
</evidence>